<dbReference type="PANTHER" id="PTHR35525:SF3">
    <property type="entry name" value="BLL6575 PROTEIN"/>
    <property type="match status" value="1"/>
</dbReference>
<accession>A0A1N7KUN1</accession>
<organism evidence="2 3">
    <name type="scientific">Salimicrobium flavidum</name>
    <dbReference type="NCBI Taxonomy" id="570947"/>
    <lineage>
        <taxon>Bacteria</taxon>
        <taxon>Bacillati</taxon>
        <taxon>Bacillota</taxon>
        <taxon>Bacilli</taxon>
        <taxon>Bacillales</taxon>
        <taxon>Bacillaceae</taxon>
        <taxon>Salimicrobium</taxon>
    </lineage>
</organism>
<dbReference type="InterPro" id="IPR023286">
    <property type="entry name" value="ABATE_dom_sf"/>
</dbReference>
<dbReference type="InterPro" id="IPR021005">
    <property type="entry name" value="Znf_CGNR"/>
</dbReference>
<dbReference type="STRING" id="570947.SAMN05421687_1195"/>
<dbReference type="OrthoDB" id="123307at2"/>
<dbReference type="InterPro" id="IPR010852">
    <property type="entry name" value="ABATE"/>
</dbReference>
<keyword evidence="3" id="KW-1185">Reference proteome</keyword>
<name>A0A1N7KUN1_9BACI</name>
<protein>
    <submittedName>
        <fullName evidence="2">CGNR zinc finger domain-containing protein</fullName>
    </submittedName>
</protein>
<dbReference type="EMBL" id="FTOC01000019">
    <property type="protein sequence ID" value="SIS65120.1"/>
    <property type="molecule type" value="Genomic_DNA"/>
</dbReference>
<proteinExistence type="predicted"/>
<dbReference type="Proteomes" id="UP000187608">
    <property type="component" value="Unassembled WGS sequence"/>
</dbReference>
<feature type="domain" description="Zinc finger CGNR" evidence="1">
    <location>
        <begin position="142"/>
        <end position="181"/>
    </location>
</feature>
<dbReference type="Gene3D" id="1.10.3300.10">
    <property type="entry name" value="Jann2411-like domain"/>
    <property type="match status" value="1"/>
</dbReference>
<evidence type="ECO:0000259" key="1">
    <source>
        <dbReference type="Pfam" id="PF11706"/>
    </source>
</evidence>
<dbReference type="PANTHER" id="PTHR35525">
    <property type="entry name" value="BLL6575 PROTEIN"/>
    <property type="match status" value="1"/>
</dbReference>
<dbReference type="AlphaFoldDB" id="A0A1N7KUN1"/>
<dbReference type="Pfam" id="PF11706">
    <property type="entry name" value="zf-CGNR"/>
    <property type="match status" value="1"/>
</dbReference>
<gene>
    <name evidence="2" type="ORF">SAMN05421687_1195</name>
</gene>
<dbReference type="RefSeq" id="WP_084193780.1">
    <property type="nucleotide sequence ID" value="NZ_FTOC01000019.1"/>
</dbReference>
<dbReference type="SUPFAM" id="SSF160904">
    <property type="entry name" value="Jann2411-like"/>
    <property type="match status" value="1"/>
</dbReference>
<evidence type="ECO:0000313" key="2">
    <source>
        <dbReference type="EMBL" id="SIS65120.1"/>
    </source>
</evidence>
<sequence>MRIESLYSHLSDHLFINFLNTIRHEYDQTTDILEKKDVDEWFSLMKDEQLLTDRQIEKLKEAPVSIHELQSFRDRWRTYLQHSSNELPIDELERSTKETPLSFELSSGSLVPVPHRGGTDGFLSLLSFLMLQAYENSTFSKVKNCDNPTCLALFVDKKGKRKWCSMKVCGNRVKAQKHYDKKKAES</sequence>
<reference evidence="3" key="1">
    <citation type="submission" date="2017-01" db="EMBL/GenBank/DDBJ databases">
        <authorList>
            <person name="Varghese N."/>
            <person name="Submissions S."/>
        </authorList>
    </citation>
    <scope>NUCLEOTIDE SEQUENCE [LARGE SCALE GENOMIC DNA]</scope>
    <source>
        <strain evidence="3">DSM 23127</strain>
    </source>
</reference>
<evidence type="ECO:0000313" key="3">
    <source>
        <dbReference type="Proteomes" id="UP000187608"/>
    </source>
</evidence>